<evidence type="ECO:0000256" key="2">
    <source>
        <dbReference type="ARBA" id="ARBA00022730"/>
    </source>
</evidence>
<feature type="domain" description="KH type-2" evidence="11">
    <location>
        <begin position="39"/>
        <end position="109"/>
    </location>
</feature>
<gene>
    <name evidence="8" type="primary">rpsC</name>
    <name evidence="12" type="ORF">D0433_13125</name>
</gene>
<feature type="compositionally biased region" description="Basic and acidic residues" evidence="10">
    <location>
        <begin position="221"/>
        <end position="244"/>
    </location>
</feature>
<evidence type="ECO:0000256" key="6">
    <source>
        <dbReference type="ARBA" id="ARBA00024998"/>
    </source>
</evidence>
<evidence type="ECO:0000256" key="8">
    <source>
        <dbReference type="HAMAP-Rule" id="MF_01309"/>
    </source>
</evidence>
<dbReference type="CDD" id="cd02412">
    <property type="entry name" value="KH-II_30S_S3"/>
    <property type="match status" value="1"/>
</dbReference>
<dbReference type="SMART" id="SM00322">
    <property type="entry name" value="KH"/>
    <property type="match status" value="1"/>
</dbReference>
<dbReference type="InterPro" id="IPR015946">
    <property type="entry name" value="KH_dom-like_a/b"/>
</dbReference>
<dbReference type="GO" id="GO:0022627">
    <property type="term" value="C:cytosolic small ribosomal subunit"/>
    <property type="evidence" value="ECO:0007669"/>
    <property type="project" value="TreeGrafter"/>
</dbReference>
<keyword evidence="4 8" id="KW-0689">Ribosomal protein</keyword>
<dbReference type="InterPro" id="IPR004087">
    <property type="entry name" value="KH_dom"/>
</dbReference>
<evidence type="ECO:0000313" key="13">
    <source>
        <dbReference type="Proteomes" id="UP000266389"/>
    </source>
</evidence>
<keyword evidence="5 8" id="KW-0687">Ribonucleoprotein</keyword>
<comment type="subunit">
    <text evidence="8">Part of the 30S ribosomal subunit. Forms a tight complex with proteins S10 and S14.</text>
</comment>
<dbReference type="FunFam" id="3.30.300.20:FF:000001">
    <property type="entry name" value="30S ribosomal protein S3"/>
    <property type="match status" value="1"/>
</dbReference>
<protein>
    <recommendedName>
        <fullName evidence="7 8">Small ribosomal subunit protein uS3</fullName>
    </recommendedName>
</protein>
<dbReference type="GO" id="GO:0019843">
    <property type="term" value="F:rRNA binding"/>
    <property type="evidence" value="ECO:0007669"/>
    <property type="project" value="UniProtKB-UniRule"/>
</dbReference>
<dbReference type="InterPro" id="IPR004044">
    <property type="entry name" value="KH_dom_type_2"/>
</dbReference>
<dbReference type="Pfam" id="PF00189">
    <property type="entry name" value="Ribosomal_S3_C"/>
    <property type="match status" value="1"/>
</dbReference>
<dbReference type="PANTHER" id="PTHR11760:SF19">
    <property type="entry name" value="SMALL RIBOSOMAL SUBUNIT PROTEIN US3C"/>
    <property type="match status" value="1"/>
</dbReference>
<dbReference type="Gene3D" id="3.30.1140.32">
    <property type="entry name" value="Ribosomal protein S3, C-terminal domain"/>
    <property type="match status" value="1"/>
</dbReference>
<dbReference type="HAMAP" id="MF_01309_B">
    <property type="entry name" value="Ribosomal_uS3_B"/>
    <property type="match status" value="1"/>
</dbReference>
<evidence type="ECO:0000256" key="4">
    <source>
        <dbReference type="ARBA" id="ARBA00022980"/>
    </source>
</evidence>
<dbReference type="AlphaFoldDB" id="A0A395LY25"/>
<feature type="compositionally biased region" description="Low complexity" evidence="10">
    <location>
        <begin position="255"/>
        <end position="270"/>
    </location>
</feature>
<dbReference type="SUPFAM" id="SSF54821">
    <property type="entry name" value="Ribosomal protein S3 C-terminal domain"/>
    <property type="match status" value="1"/>
</dbReference>
<dbReference type="GO" id="GO:0006412">
    <property type="term" value="P:translation"/>
    <property type="evidence" value="ECO:0007669"/>
    <property type="project" value="UniProtKB-UniRule"/>
</dbReference>
<dbReference type="InterPro" id="IPR005704">
    <property type="entry name" value="Ribosomal_uS3_bac-typ"/>
</dbReference>
<reference evidence="12 13" key="1">
    <citation type="journal article" date="2011" name="ISME J.">
        <title>Community ecology of hot spring cyanobacterial mats: predominant populations and their functional potential.</title>
        <authorList>
            <person name="Klatt C.G."/>
            <person name="Wood J.M."/>
            <person name="Rusch D.B."/>
            <person name="Bateson M.M."/>
            <person name="Hamamura N."/>
            <person name="Heidelberg J.F."/>
            <person name="Grossman A.R."/>
            <person name="Bhaya D."/>
            <person name="Cohan F.M."/>
            <person name="Kuhl M."/>
            <person name="Bryant D.A."/>
            <person name="Ward D.M."/>
        </authorList>
    </citation>
    <scope>NUCLEOTIDE SEQUENCE [LARGE SCALE GENOMIC DNA]</scope>
    <source>
        <strain evidence="12">OS</strain>
    </source>
</reference>
<dbReference type="InterPro" id="IPR009019">
    <property type="entry name" value="KH_sf_prok-type"/>
</dbReference>
<dbReference type="PROSITE" id="PS00548">
    <property type="entry name" value="RIBOSOMAL_S3"/>
    <property type="match status" value="1"/>
</dbReference>
<evidence type="ECO:0000313" key="12">
    <source>
        <dbReference type="EMBL" id="RFM22978.1"/>
    </source>
</evidence>
<evidence type="ECO:0000256" key="7">
    <source>
        <dbReference type="ARBA" id="ARBA00035257"/>
    </source>
</evidence>
<dbReference type="InterPro" id="IPR036419">
    <property type="entry name" value="Ribosomal_S3_C_sf"/>
</dbReference>
<dbReference type="GO" id="GO:0003735">
    <property type="term" value="F:structural constituent of ribosome"/>
    <property type="evidence" value="ECO:0007669"/>
    <property type="project" value="InterPro"/>
</dbReference>
<dbReference type="PROSITE" id="PS50823">
    <property type="entry name" value="KH_TYPE_2"/>
    <property type="match status" value="1"/>
</dbReference>
<dbReference type="Proteomes" id="UP000266389">
    <property type="component" value="Unassembled WGS sequence"/>
</dbReference>
<evidence type="ECO:0000256" key="10">
    <source>
        <dbReference type="SAM" id="MobiDB-lite"/>
    </source>
</evidence>
<dbReference type="GO" id="GO:0003729">
    <property type="term" value="F:mRNA binding"/>
    <property type="evidence" value="ECO:0007669"/>
    <property type="project" value="UniProtKB-UniRule"/>
</dbReference>
<dbReference type="Gene3D" id="3.30.300.20">
    <property type="match status" value="1"/>
</dbReference>
<keyword evidence="3 8" id="KW-0694">RNA-binding</keyword>
<feature type="region of interest" description="Disordered" evidence="10">
    <location>
        <begin position="219"/>
        <end position="270"/>
    </location>
</feature>
<dbReference type="InterPro" id="IPR018280">
    <property type="entry name" value="Ribosomal_uS3_CS"/>
</dbReference>
<comment type="similarity">
    <text evidence="1 8 9">Belongs to the universal ribosomal protein uS3 family.</text>
</comment>
<keyword evidence="2 8" id="KW-0699">rRNA-binding</keyword>
<comment type="function">
    <text evidence="6 8">Binds the lower part of the 30S subunit head. Binds mRNA in the 70S ribosome, positioning it for translation.</text>
</comment>
<dbReference type="SUPFAM" id="SSF54814">
    <property type="entry name" value="Prokaryotic type KH domain (KH-domain type II)"/>
    <property type="match status" value="1"/>
</dbReference>
<accession>A0A395LY25</accession>
<name>A0A395LY25_9BACT</name>
<dbReference type="Pfam" id="PF07650">
    <property type="entry name" value="KH_2"/>
    <property type="match status" value="1"/>
</dbReference>
<evidence type="ECO:0000256" key="1">
    <source>
        <dbReference type="ARBA" id="ARBA00010761"/>
    </source>
</evidence>
<evidence type="ECO:0000256" key="9">
    <source>
        <dbReference type="RuleBase" id="RU003624"/>
    </source>
</evidence>
<evidence type="ECO:0000256" key="3">
    <source>
        <dbReference type="ARBA" id="ARBA00022884"/>
    </source>
</evidence>
<comment type="caution">
    <text evidence="12">The sequence shown here is derived from an EMBL/GenBank/DDBJ whole genome shotgun (WGS) entry which is preliminary data.</text>
</comment>
<proteinExistence type="inferred from homology"/>
<dbReference type="PROSITE" id="PS50084">
    <property type="entry name" value="KH_TYPE_1"/>
    <property type="match status" value="1"/>
</dbReference>
<dbReference type="PANTHER" id="PTHR11760">
    <property type="entry name" value="30S/40S RIBOSOMAL PROTEIN S3"/>
    <property type="match status" value="1"/>
</dbReference>
<feature type="compositionally biased region" description="Basic residues" evidence="10">
    <location>
        <begin position="245"/>
        <end position="254"/>
    </location>
</feature>
<dbReference type="InterPro" id="IPR057258">
    <property type="entry name" value="Ribosomal_uS3"/>
</dbReference>
<dbReference type="NCBIfam" id="TIGR01009">
    <property type="entry name" value="rpsC_bact"/>
    <property type="match status" value="1"/>
</dbReference>
<evidence type="ECO:0000256" key="5">
    <source>
        <dbReference type="ARBA" id="ARBA00023274"/>
    </source>
</evidence>
<organism evidence="12 13">
    <name type="scientific">Candidatus Thermochlorobacter aerophilus</name>
    <dbReference type="NCBI Taxonomy" id="1868324"/>
    <lineage>
        <taxon>Bacteria</taxon>
        <taxon>Pseudomonadati</taxon>
        <taxon>Chlorobiota</taxon>
        <taxon>Chlorobiia</taxon>
        <taxon>Chlorobiales</taxon>
        <taxon>Candidatus Thermochlorobacteriaceae</taxon>
        <taxon>Candidatus Thermochlorobacter</taxon>
    </lineage>
</organism>
<evidence type="ECO:0000259" key="11">
    <source>
        <dbReference type="PROSITE" id="PS50823"/>
    </source>
</evidence>
<dbReference type="EMBL" id="PHFL01000071">
    <property type="protein sequence ID" value="RFM22978.1"/>
    <property type="molecule type" value="Genomic_DNA"/>
</dbReference>
<sequence>MGQKVNPIGFRLGIIKDWDSRWYDNSVSVADKVKEDYMIRNYVMTRLKRQKAGVSKVVIERTTKNIKLFIYAARPGAVVGKSGEEINTLSQELGKLTEKEVKIDVIEIKKPELDAQLVADNIAAQLEGRVAFRRAMKQAIQQATRAGAEGIRVQVSGRLGGAEIARMEQYREGKVPLHTLRANIDYAQATAFTITGTVGVKVWIYKGEILGQRIEALEEEERQKVRDRRESAKARARQSGEKQGGRRRRRRRSKGGTTESSGSTTPTTEN</sequence>
<dbReference type="InterPro" id="IPR001351">
    <property type="entry name" value="Ribosomal_uS3_C"/>
</dbReference>